<dbReference type="PANTHER" id="PTHR11802:SF201">
    <property type="entry name" value="CARBOXYPEPTIDASE"/>
    <property type="match status" value="1"/>
</dbReference>
<evidence type="ECO:0000256" key="2">
    <source>
        <dbReference type="ARBA" id="ARBA00022645"/>
    </source>
</evidence>
<evidence type="ECO:0000313" key="7">
    <source>
        <dbReference type="EMBL" id="KAE9401458.1"/>
    </source>
</evidence>
<evidence type="ECO:0000256" key="6">
    <source>
        <dbReference type="SAM" id="SignalP"/>
    </source>
</evidence>
<dbReference type="InterPro" id="IPR029058">
    <property type="entry name" value="AB_hydrolase_fold"/>
</dbReference>
<dbReference type="Proteomes" id="UP000799118">
    <property type="component" value="Unassembled WGS sequence"/>
</dbReference>
<proteinExistence type="inferred from homology"/>
<dbReference type="PRINTS" id="PR00724">
    <property type="entry name" value="CRBOXYPTASEC"/>
</dbReference>
<dbReference type="AlphaFoldDB" id="A0A6A4HW27"/>
<dbReference type="OrthoDB" id="443318at2759"/>
<dbReference type="GO" id="GO:0004185">
    <property type="term" value="F:serine-type carboxypeptidase activity"/>
    <property type="evidence" value="ECO:0007669"/>
    <property type="project" value="InterPro"/>
</dbReference>
<gene>
    <name evidence="7" type="ORF">BT96DRAFT_918776</name>
</gene>
<keyword evidence="6" id="KW-0732">Signal</keyword>
<feature type="signal peptide" evidence="6">
    <location>
        <begin position="1"/>
        <end position="25"/>
    </location>
</feature>
<dbReference type="GO" id="GO:0006508">
    <property type="term" value="P:proteolysis"/>
    <property type="evidence" value="ECO:0007669"/>
    <property type="project" value="UniProtKB-KW"/>
</dbReference>
<keyword evidence="4" id="KW-0378">Hydrolase</keyword>
<evidence type="ECO:0000313" key="8">
    <source>
        <dbReference type="Proteomes" id="UP000799118"/>
    </source>
</evidence>
<reference evidence="7" key="1">
    <citation type="journal article" date="2019" name="Environ. Microbiol.">
        <title>Fungal ecological strategies reflected in gene transcription - a case study of two litter decomposers.</title>
        <authorList>
            <person name="Barbi F."/>
            <person name="Kohler A."/>
            <person name="Barry K."/>
            <person name="Baskaran P."/>
            <person name="Daum C."/>
            <person name="Fauchery L."/>
            <person name="Ihrmark K."/>
            <person name="Kuo A."/>
            <person name="LaButti K."/>
            <person name="Lipzen A."/>
            <person name="Morin E."/>
            <person name="Grigoriev I.V."/>
            <person name="Henrissat B."/>
            <person name="Lindahl B."/>
            <person name="Martin F."/>
        </authorList>
    </citation>
    <scope>NUCLEOTIDE SEQUENCE</scope>
    <source>
        <strain evidence="7">JB14</strain>
    </source>
</reference>
<organism evidence="7 8">
    <name type="scientific">Gymnopus androsaceus JB14</name>
    <dbReference type="NCBI Taxonomy" id="1447944"/>
    <lineage>
        <taxon>Eukaryota</taxon>
        <taxon>Fungi</taxon>
        <taxon>Dikarya</taxon>
        <taxon>Basidiomycota</taxon>
        <taxon>Agaricomycotina</taxon>
        <taxon>Agaricomycetes</taxon>
        <taxon>Agaricomycetidae</taxon>
        <taxon>Agaricales</taxon>
        <taxon>Marasmiineae</taxon>
        <taxon>Omphalotaceae</taxon>
        <taxon>Gymnopus</taxon>
    </lineage>
</organism>
<keyword evidence="5" id="KW-0325">Glycoprotein</keyword>
<dbReference type="PANTHER" id="PTHR11802">
    <property type="entry name" value="SERINE PROTEASE FAMILY S10 SERINE CARBOXYPEPTIDASE"/>
    <property type="match status" value="1"/>
</dbReference>
<dbReference type="EMBL" id="ML769445">
    <property type="protein sequence ID" value="KAE9401458.1"/>
    <property type="molecule type" value="Genomic_DNA"/>
</dbReference>
<protein>
    <submittedName>
        <fullName evidence="7">Alpha/beta-hydrolase</fullName>
    </submittedName>
</protein>
<keyword evidence="2" id="KW-0121">Carboxypeptidase</keyword>
<feature type="chain" id="PRO_5025380694" evidence="6">
    <location>
        <begin position="26"/>
        <end position="251"/>
    </location>
</feature>
<dbReference type="Pfam" id="PF00450">
    <property type="entry name" value="Peptidase_S10"/>
    <property type="match status" value="1"/>
</dbReference>
<name>A0A6A4HW27_9AGAR</name>
<keyword evidence="8" id="KW-1185">Reference proteome</keyword>
<evidence type="ECO:0000256" key="5">
    <source>
        <dbReference type="ARBA" id="ARBA00023180"/>
    </source>
</evidence>
<dbReference type="Gene3D" id="3.40.50.1820">
    <property type="entry name" value="alpha/beta hydrolase"/>
    <property type="match status" value="1"/>
</dbReference>
<evidence type="ECO:0000256" key="3">
    <source>
        <dbReference type="ARBA" id="ARBA00022670"/>
    </source>
</evidence>
<keyword evidence="3" id="KW-0645">Protease</keyword>
<evidence type="ECO:0000256" key="1">
    <source>
        <dbReference type="ARBA" id="ARBA00009431"/>
    </source>
</evidence>
<evidence type="ECO:0000256" key="4">
    <source>
        <dbReference type="ARBA" id="ARBA00022801"/>
    </source>
</evidence>
<dbReference type="InterPro" id="IPR001563">
    <property type="entry name" value="Peptidase_S10"/>
</dbReference>
<sequence length="251" mass="27144">MLSSWMMAQAILIALSLLSASPVRGDILLSPNLPKAGGLEDLLHPQITFNLPPPPQALPSGKPDVRASPNTVTRIEITSNITKKSLPCGLPEDEFESGYAHLTNAAGEEDKHLFWWLFKARHDPDNAPIVMTLGGGPGASGMLFPFSGAGPCSISVDENGRGIPITSPYSWTEHVNVLSIDHPVGVGFSYGERASLRNTSLTAAWDTDDFLQVFWRQYPHLVNNEFMISSGSYGGHLCVAFRVFDPGSTLN</sequence>
<accession>A0A6A4HW27</accession>
<comment type="similarity">
    <text evidence="1">Belongs to the peptidase S10 family.</text>
</comment>
<dbReference type="SUPFAM" id="SSF53474">
    <property type="entry name" value="alpha/beta-Hydrolases"/>
    <property type="match status" value="1"/>
</dbReference>